<feature type="compositionally biased region" description="Basic and acidic residues" evidence="1">
    <location>
        <begin position="36"/>
        <end position="47"/>
    </location>
</feature>
<feature type="compositionally biased region" description="Low complexity" evidence="1">
    <location>
        <begin position="1"/>
        <end position="19"/>
    </location>
</feature>
<organism evidence="2 3">
    <name type="scientific">Zoogloea ramigera</name>
    <dbReference type="NCBI Taxonomy" id="350"/>
    <lineage>
        <taxon>Bacteria</taxon>
        <taxon>Pseudomonadati</taxon>
        <taxon>Pseudomonadota</taxon>
        <taxon>Betaproteobacteria</taxon>
        <taxon>Rhodocyclales</taxon>
        <taxon>Zoogloeaceae</taxon>
        <taxon>Zoogloea</taxon>
    </lineage>
</organism>
<gene>
    <name evidence="2" type="ORF">ZRA01_12940</name>
</gene>
<dbReference type="Proteomes" id="UP000318422">
    <property type="component" value="Unassembled WGS sequence"/>
</dbReference>
<dbReference type="AlphaFoldDB" id="A0A4Y4CQN8"/>
<comment type="caution">
    <text evidence="2">The sequence shown here is derived from an EMBL/GenBank/DDBJ whole genome shotgun (WGS) entry which is preliminary data.</text>
</comment>
<reference evidence="2 3" key="1">
    <citation type="submission" date="2019-06" db="EMBL/GenBank/DDBJ databases">
        <title>Whole genome shotgun sequence of Zoogloea ramigera NBRC 15342.</title>
        <authorList>
            <person name="Hosoyama A."/>
            <person name="Uohara A."/>
            <person name="Ohji S."/>
            <person name="Ichikawa N."/>
        </authorList>
    </citation>
    <scope>NUCLEOTIDE SEQUENCE [LARGE SCALE GENOMIC DNA]</scope>
    <source>
        <strain evidence="2 3">NBRC 15342</strain>
    </source>
</reference>
<evidence type="ECO:0000313" key="2">
    <source>
        <dbReference type="EMBL" id="GEC95221.1"/>
    </source>
</evidence>
<keyword evidence="3" id="KW-1185">Reference proteome</keyword>
<protein>
    <submittedName>
        <fullName evidence="2">Uncharacterized protein</fullName>
    </submittedName>
</protein>
<sequence length="81" mass="9004">MQPALGQTAEQQAGAVQQGEFDEAQEEALGALQRQYEQKALAEEQRVGTDQQDDEDDDETKTHGDPPRNPAPGRATREMYM</sequence>
<dbReference type="EMBL" id="BJNV01000014">
    <property type="protein sequence ID" value="GEC95221.1"/>
    <property type="molecule type" value="Genomic_DNA"/>
</dbReference>
<evidence type="ECO:0000256" key="1">
    <source>
        <dbReference type="SAM" id="MobiDB-lite"/>
    </source>
</evidence>
<accession>A0A4Y4CQN8</accession>
<evidence type="ECO:0000313" key="3">
    <source>
        <dbReference type="Proteomes" id="UP000318422"/>
    </source>
</evidence>
<name>A0A4Y4CQN8_ZOORA</name>
<feature type="region of interest" description="Disordered" evidence="1">
    <location>
        <begin position="1"/>
        <end position="81"/>
    </location>
</feature>
<proteinExistence type="predicted"/>